<dbReference type="InterPro" id="IPR016181">
    <property type="entry name" value="Acyl_CoA_acyltransferase"/>
</dbReference>
<sequence length="295" mass="30767">MPRLDVSPAAPHELLTACRLLFNSPNSEGVRDRLLSAGASSNVFVARAGGRVCAAALAQTLPGAIGVSCPPRGDSPEAEDAVANAACVWLRACGVKVCQAFALADELHLMGSLERVGFRYTTQLAFLRREIAGVMQSKARPEVSCEPVPLSGSPLSAQVREVLLATHRATLDCPELNAPRTADEIVAGFEVAPNRGCHLVSHAGRCVGVLLLDTFDTGSGGPDAELSYLGIVPEARGHGIGGAALAFALGALSDAGGGALSLSVDMRNTPAVRLYTRLGFAEYERRGVWLATWPG</sequence>
<dbReference type="InterPro" id="IPR050832">
    <property type="entry name" value="Bact_Acetyltransf"/>
</dbReference>
<keyword evidence="2" id="KW-0012">Acyltransferase</keyword>
<dbReference type="InterPro" id="IPR000182">
    <property type="entry name" value="GNAT_dom"/>
</dbReference>
<dbReference type="PROSITE" id="PS51186">
    <property type="entry name" value="GNAT"/>
    <property type="match status" value="1"/>
</dbReference>
<dbReference type="AlphaFoldDB" id="A0A2Z3HF60"/>
<evidence type="ECO:0000256" key="1">
    <source>
        <dbReference type="ARBA" id="ARBA00022679"/>
    </source>
</evidence>
<keyword evidence="5" id="KW-1185">Reference proteome</keyword>
<dbReference type="KEGG" id="gog:C1280_34330"/>
<accession>A0A2Z3HF60</accession>
<evidence type="ECO:0000313" key="4">
    <source>
        <dbReference type="EMBL" id="AWM41585.1"/>
    </source>
</evidence>
<reference evidence="4 5" key="1">
    <citation type="submission" date="2018-01" db="EMBL/GenBank/DDBJ databases">
        <title>G. obscuriglobus.</title>
        <authorList>
            <person name="Franke J."/>
            <person name="Blomberg W."/>
            <person name="Selmecki A."/>
        </authorList>
    </citation>
    <scope>NUCLEOTIDE SEQUENCE [LARGE SCALE GENOMIC DNA]</scope>
    <source>
        <strain evidence="4 5">DSM 5831</strain>
    </source>
</reference>
<proteinExistence type="predicted"/>
<dbReference type="EMBL" id="CP025958">
    <property type="protein sequence ID" value="AWM41585.1"/>
    <property type="molecule type" value="Genomic_DNA"/>
</dbReference>
<dbReference type="GO" id="GO:0016747">
    <property type="term" value="F:acyltransferase activity, transferring groups other than amino-acyl groups"/>
    <property type="evidence" value="ECO:0007669"/>
    <property type="project" value="InterPro"/>
</dbReference>
<dbReference type="Gene3D" id="3.40.630.30">
    <property type="match status" value="1"/>
</dbReference>
<dbReference type="Proteomes" id="UP000245802">
    <property type="component" value="Chromosome"/>
</dbReference>
<organism evidence="4 5">
    <name type="scientific">Gemmata obscuriglobus</name>
    <dbReference type="NCBI Taxonomy" id="114"/>
    <lineage>
        <taxon>Bacteria</taxon>
        <taxon>Pseudomonadati</taxon>
        <taxon>Planctomycetota</taxon>
        <taxon>Planctomycetia</taxon>
        <taxon>Gemmatales</taxon>
        <taxon>Gemmataceae</taxon>
        <taxon>Gemmata</taxon>
    </lineage>
</organism>
<evidence type="ECO:0000313" key="5">
    <source>
        <dbReference type="Proteomes" id="UP000245802"/>
    </source>
</evidence>
<dbReference type="PANTHER" id="PTHR43877:SF2">
    <property type="entry name" value="AMINOALKYLPHOSPHONATE N-ACETYLTRANSFERASE-RELATED"/>
    <property type="match status" value="1"/>
</dbReference>
<dbReference type="Pfam" id="PF00583">
    <property type="entry name" value="Acetyltransf_1"/>
    <property type="match status" value="1"/>
</dbReference>
<gene>
    <name evidence="4" type="ORF">C1280_34330</name>
</gene>
<dbReference type="PANTHER" id="PTHR43877">
    <property type="entry name" value="AMINOALKYLPHOSPHONATE N-ACETYLTRANSFERASE-RELATED-RELATED"/>
    <property type="match status" value="1"/>
</dbReference>
<dbReference type="SUPFAM" id="SSF55729">
    <property type="entry name" value="Acyl-CoA N-acyltransferases (Nat)"/>
    <property type="match status" value="1"/>
</dbReference>
<evidence type="ECO:0000256" key="2">
    <source>
        <dbReference type="ARBA" id="ARBA00023315"/>
    </source>
</evidence>
<protein>
    <submittedName>
        <fullName evidence="4">N-acetyltransferase</fullName>
    </submittedName>
</protein>
<keyword evidence="1 4" id="KW-0808">Transferase</keyword>
<feature type="domain" description="N-acetyltransferase" evidence="3">
    <location>
        <begin position="150"/>
        <end position="295"/>
    </location>
</feature>
<name>A0A2Z3HF60_9BACT</name>
<evidence type="ECO:0000259" key="3">
    <source>
        <dbReference type="PROSITE" id="PS51186"/>
    </source>
</evidence>
<dbReference type="OrthoDB" id="214696at2"/>